<keyword evidence="1" id="KW-0472">Membrane</keyword>
<evidence type="ECO:0000256" key="1">
    <source>
        <dbReference type="SAM" id="Phobius"/>
    </source>
</evidence>
<sequence length="146" mass="15112">MPTAGKLVAALLFAALGFVAAELFKPAMPDGTSFGPFSFICAGIGAVSGWLVMGPRAGGGRAVGISTGLQAALTMAFFCLLGFSIYLMVGLSLRKIYDGPMEAISGVFELMIEHGLLMLSVPVLGVLLIGGPICGLISDWAGRRWT</sequence>
<feature type="transmembrane region" description="Helical" evidence="1">
    <location>
        <begin position="75"/>
        <end position="97"/>
    </location>
</feature>
<gene>
    <name evidence="2" type="ORF">KM031_03510</name>
</gene>
<name>A0A975P8K9_9RHOB</name>
<dbReference type="InterPro" id="IPR047784">
    <property type="entry name" value="TrgA"/>
</dbReference>
<dbReference type="AlphaFoldDB" id="A0A975P8K9"/>
<protein>
    <submittedName>
        <fullName evidence="2">TrgA family protein</fullName>
    </submittedName>
</protein>
<keyword evidence="3" id="KW-1185">Reference proteome</keyword>
<reference evidence="2" key="1">
    <citation type="submission" date="2021-06" db="EMBL/GenBank/DDBJ databases">
        <title>Direct submission.</title>
        <authorList>
            <person name="Lee C.-S."/>
            <person name="Jin L."/>
        </authorList>
    </citation>
    <scope>NUCLEOTIDE SEQUENCE</scope>
    <source>
        <strain evidence="2">Con5</strain>
    </source>
</reference>
<dbReference type="KEGG" id="gfu:KM031_03510"/>
<evidence type="ECO:0000313" key="2">
    <source>
        <dbReference type="EMBL" id="QWK90988.1"/>
    </source>
</evidence>
<dbReference type="EMBL" id="CP076361">
    <property type="protein sequence ID" value="QWK90988.1"/>
    <property type="molecule type" value="Genomic_DNA"/>
</dbReference>
<dbReference type="NCBIfam" id="NF033773">
    <property type="entry name" value="tellur_TrgA"/>
    <property type="match status" value="1"/>
</dbReference>
<proteinExistence type="predicted"/>
<dbReference type="RefSeq" id="WP_215503179.1">
    <property type="nucleotide sequence ID" value="NZ_CP076361.1"/>
</dbReference>
<feature type="transmembrane region" description="Helical" evidence="1">
    <location>
        <begin position="37"/>
        <end position="54"/>
    </location>
</feature>
<dbReference type="Proteomes" id="UP000679352">
    <property type="component" value="Chromosome"/>
</dbReference>
<organism evidence="2 3">
    <name type="scientific">Gemmobacter fulvus</name>
    <dbReference type="NCBI Taxonomy" id="2840474"/>
    <lineage>
        <taxon>Bacteria</taxon>
        <taxon>Pseudomonadati</taxon>
        <taxon>Pseudomonadota</taxon>
        <taxon>Alphaproteobacteria</taxon>
        <taxon>Rhodobacterales</taxon>
        <taxon>Paracoccaceae</taxon>
        <taxon>Gemmobacter</taxon>
    </lineage>
</organism>
<feature type="transmembrane region" description="Helical" evidence="1">
    <location>
        <begin position="117"/>
        <end position="137"/>
    </location>
</feature>
<keyword evidence="1" id="KW-0812">Transmembrane</keyword>
<accession>A0A975P8K9</accession>
<evidence type="ECO:0000313" key="3">
    <source>
        <dbReference type="Proteomes" id="UP000679352"/>
    </source>
</evidence>
<keyword evidence="1" id="KW-1133">Transmembrane helix</keyword>